<dbReference type="RefSeq" id="XP_018285563.1">
    <property type="nucleotide sequence ID" value="XM_018439597.1"/>
</dbReference>
<dbReference type="EMBL" id="KV440999">
    <property type="protein sequence ID" value="OAD67523.1"/>
    <property type="molecule type" value="Genomic_DNA"/>
</dbReference>
<gene>
    <name evidence="1" type="ORF">PHYBLDRAFT_189012</name>
</gene>
<protein>
    <submittedName>
        <fullName evidence="1">Uncharacterized protein</fullName>
    </submittedName>
</protein>
<proteinExistence type="predicted"/>
<reference evidence="2" key="1">
    <citation type="submission" date="2015-06" db="EMBL/GenBank/DDBJ databases">
        <title>Expansion of signal transduction pathways in fungi by whole-genome duplication.</title>
        <authorList>
            <consortium name="DOE Joint Genome Institute"/>
            <person name="Corrochano L.M."/>
            <person name="Kuo A."/>
            <person name="Marcet-Houben M."/>
            <person name="Polaino S."/>
            <person name="Salamov A."/>
            <person name="Villalobos J.M."/>
            <person name="Alvarez M.I."/>
            <person name="Avalos J."/>
            <person name="Benito E.P."/>
            <person name="Benoit I."/>
            <person name="Burger G."/>
            <person name="Camino L.P."/>
            <person name="Canovas D."/>
            <person name="Cerda-Olmedo E."/>
            <person name="Cheng J.-F."/>
            <person name="Dominguez A."/>
            <person name="Elias M."/>
            <person name="Eslava A.P."/>
            <person name="Glaser F."/>
            <person name="Grimwood J."/>
            <person name="Gutierrez G."/>
            <person name="Heitman J."/>
            <person name="Henrissat B."/>
            <person name="Iturriaga E.A."/>
            <person name="Lang B.F."/>
            <person name="Lavin J.L."/>
            <person name="Lee S."/>
            <person name="Li W."/>
            <person name="Lindquist E."/>
            <person name="Lopez-Garcia S."/>
            <person name="Luque E.M."/>
            <person name="Marcos A.T."/>
            <person name="Martin J."/>
            <person name="McCluskey K."/>
            <person name="Medina H.R."/>
            <person name="Miralles-Duran A."/>
            <person name="Miyazaki A."/>
            <person name="Munoz-Torres E."/>
            <person name="Oguiza J.A."/>
            <person name="Ohm R."/>
            <person name="Olmedo M."/>
            <person name="Orejas M."/>
            <person name="Ortiz-Castellanos L."/>
            <person name="Pisabarro A.G."/>
            <person name="Rodriguez-Romero J."/>
            <person name="Ruiz-Herrera J."/>
            <person name="Ruiz-Vazquez R."/>
            <person name="Sanz C."/>
            <person name="Schackwitz W."/>
            <person name="Schmutz J."/>
            <person name="Shahriari M."/>
            <person name="Shelest E."/>
            <person name="Silva-Franco F."/>
            <person name="Soanes D."/>
            <person name="Syed K."/>
            <person name="Tagua V.G."/>
            <person name="Talbot N.J."/>
            <person name="Thon M."/>
            <person name="De vries R.P."/>
            <person name="Wiebenga A."/>
            <person name="Yadav J.S."/>
            <person name="Braun E.L."/>
            <person name="Baker S."/>
            <person name="Garre V."/>
            <person name="Horwitz B."/>
            <person name="Torres-Martinez S."/>
            <person name="Idnurm A."/>
            <person name="Herrera-Estrella A."/>
            <person name="Gabaldon T."/>
            <person name="Grigoriev I.V."/>
        </authorList>
    </citation>
    <scope>NUCLEOTIDE SEQUENCE [LARGE SCALE GENOMIC DNA]</scope>
    <source>
        <strain evidence="2">NRRL 1555(-)</strain>
    </source>
</reference>
<sequence>AYFTQTHTYIKRFHIRTHTKAQYEHKHQESLFKSKKKINFPFFLCFWSLIA</sequence>
<organism evidence="1 2">
    <name type="scientific">Phycomyces blakesleeanus (strain ATCC 8743b / DSM 1359 / FGSC 10004 / NBRC 33097 / NRRL 1555)</name>
    <dbReference type="NCBI Taxonomy" id="763407"/>
    <lineage>
        <taxon>Eukaryota</taxon>
        <taxon>Fungi</taxon>
        <taxon>Fungi incertae sedis</taxon>
        <taxon>Mucoromycota</taxon>
        <taxon>Mucoromycotina</taxon>
        <taxon>Mucoromycetes</taxon>
        <taxon>Mucorales</taxon>
        <taxon>Phycomycetaceae</taxon>
        <taxon>Phycomyces</taxon>
    </lineage>
</organism>
<dbReference type="VEuPathDB" id="FungiDB:PHYBLDRAFT_189012"/>
<dbReference type="InParanoid" id="A0A162TIY9"/>
<dbReference type="Proteomes" id="UP000077315">
    <property type="component" value="Unassembled WGS sequence"/>
</dbReference>
<accession>A0A162TIY9</accession>
<evidence type="ECO:0000313" key="1">
    <source>
        <dbReference type="EMBL" id="OAD67523.1"/>
    </source>
</evidence>
<evidence type="ECO:0000313" key="2">
    <source>
        <dbReference type="Proteomes" id="UP000077315"/>
    </source>
</evidence>
<feature type="non-terminal residue" evidence="1">
    <location>
        <position position="1"/>
    </location>
</feature>
<keyword evidence="2" id="KW-1185">Reference proteome</keyword>
<dbReference type="GeneID" id="29000503"/>
<name>A0A162TIY9_PHYB8</name>
<dbReference type="AlphaFoldDB" id="A0A162TIY9"/>